<name>A0AAN5BWX8_ASPOZ</name>
<accession>A0AAN5BWX8</accession>
<comment type="caution">
    <text evidence="10">The sequence shown here is derived from an EMBL/GenBank/DDBJ whole genome shotgun (WGS) entry which is preliminary data.</text>
</comment>
<dbReference type="PANTHER" id="PTHR33938:SF13">
    <property type="entry name" value="CARBOXYLIC ESTER HYDROLASE"/>
    <property type="match status" value="1"/>
</dbReference>
<dbReference type="Proteomes" id="UP001165205">
    <property type="component" value="Unassembled WGS sequence"/>
</dbReference>
<keyword evidence="3" id="KW-0479">Metal-binding</keyword>
<feature type="region of interest" description="Disordered" evidence="9">
    <location>
        <begin position="337"/>
        <end position="370"/>
    </location>
</feature>
<proteinExistence type="inferred from homology"/>
<sequence length="370" mass="39619">MSGAIGEGYAATTTDAGLGDAVGPSSWALQSPGNVDYVAFNNLGSRSLNDQAIIGKSLVNSFYGRAPDYAYWSGCSQGGRQGLMLAQRYPTAYDGIVASAPAQSWTKFVSALYYPLLMRQWHGVNPLACELDFLTTEAVAACDAKDGIVDGLISNLTACEYSPYTSVNKTFTCSALNKTMALSPGAALIADAAWSGPQTADGERLWYGVNPGADISQFGSVPGVNSSQSDMWFNLFVAKNASFDTIHMSPKVYEEFFHLGTQEYASTINAADPDLTAFRKAGGKLLTYHGVVRCFPPFSLCSPKLPQASNIKDPYHRPMRAFLRRVPNSTTSLSKINSRMSRTSFATSSRPGSGIAPAGKAASRLRSLMH</sequence>
<evidence type="ECO:0000256" key="9">
    <source>
        <dbReference type="SAM" id="MobiDB-lite"/>
    </source>
</evidence>
<dbReference type="InterPro" id="IPR011118">
    <property type="entry name" value="Tannase/feruloyl_esterase"/>
</dbReference>
<keyword evidence="7" id="KW-1015">Disulfide bond</keyword>
<keyword evidence="5 8" id="KW-0378">Hydrolase</keyword>
<gene>
    <name evidence="10" type="ORF">Aory04_001189300</name>
</gene>
<reference evidence="10" key="1">
    <citation type="submission" date="2023-04" db="EMBL/GenBank/DDBJ databases">
        <title>Aspergillus oryzae NBRC 4228.</title>
        <authorList>
            <person name="Ichikawa N."/>
            <person name="Sato H."/>
            <person name="Tonouchi N."/>
        </authorList>
    </citation>
    <scope>NUCLEOTIDE SEQUENCE</scope>
    <source>
        <strain evidence="10">NBRC 4228</strain>
    </source>
</reference>
<evidence type="ECO:0000256" key="4">
    <source>
        <dbReference type="ARBA" id="ARBA00022729"/>
    </source>
</evidence>
<comment type="similarity">
    <text evidence="1 8">Belongs to the tannase family.</text>
</comment>
<organism evidence="10 11">
    <name type="scientific">Aspergillus oryzae</name>
    <name type="common">Yellow koji mold</name>
    <dbReference type="NCBI Taxonomy" id="5062"/>
    <lineage>
        <taxon>Eukaryota</taxon>
        <taxon>Fungi</taxon>
        <taxon>Dikarya</taxon>
        <taxon>Ascomycota</taxon>
        <taxon>Pezizomycotina</taxon>
        <taxon>Eurotiomycetes</taxon>
        <taxon>Eurotiomycetidae</taxon>
        <taxon>Eurotiales</taxon>
        <taxon>Aspergillaceae</taxon>
        <taxon>Aspergillus</taxon>
        <taxon>Aspergillus subgen. Circumdati</taxon>
    </lineage>
</organism>
<evidence type="ECO:0000256" key="6">
    <source>
        <dbReference type="ARBA" id="ARBA00022837"/>
    </source>
</evidence>
<dbReference type="EMBL" id="BSYA01000219">
    <property type="protein sequence ID" value="GMG36939.1"/>
    <property type="molecule type" value="Genomic_DNA"/>
</dbReference>
<keyword evidence="2" id="KW-0719">Serine esterase</keyword>
<dbReference type="EC" id="3.1.1.-" evidence="8"/>
<evidence type="ECO:0000256" key="8">
    <source>
        <dbReference type="RuleBase" id="RU361238"/>
    </source>
</evidence>
<dbReference type="SUPFAM" id="SSF53474">
    <property type="entry name" value="alpha/beta-Hydrolases"/>
    <property type="match status" value="1"/>
</dbReference>
<keyword evidence="6" id="KW-0106">Calcium</keyword>
<dbReference type="GO" id="GO:0030600">
    <property type="term" value="F:feruloyl esterase activity"/>
    <property type="evidence" value="ECO:0007669"/>
    <property type="project" value="UniProtKB-ARBA"/>
</dbReference>
<keyword evidence="4" id="KW-0732">Signal</keyword>
<dbReference type="PANTHER" id="PTHR33938">
    <property type="entry name" value="FERULOYL ESTERASE B-RELATED"/>
    <property type="match status" value="1"/>
</dbReference>
<protein>
    <recommendedName>
        <fullName evidence="8">Carboxylic ester hydrolase</fullName>
        <ecNumber evidence="8">3.1.1.-</ecNumber>
    </recommendedName>
</protein>
<evidence type="ECO:0000256" key="7">
    <source>
        <dbReference type="ARBA" id="ARBA00023157"/>
    </source>
</evidence>
<feature type="compositionally biased region" description="Polar residues" evidence="9">
    <location>
        <begin position="337"/>
        <end position="351"/>
    </location>
</feature>
<dbReference type="InterPro" id="IPR029058">
    <property type="entry name" value="AB_hydrolase_fold"/>
</dbReference>
<evidence type="ECO:0000313" key="10">
    <source>
        <dbReference type="EMBL" id="GMG36939.1"/>
    </source>
</evidence>
<evidence type="ECO:0000313" key="11">
    <source>
        <dbReference type="Proteomes" id="UP001165205"/>
    </source>
</evidence>
<dbReference type="GO" id="GO:0046872">
    <property type="term" value="F:metal ion binding"/>
    <property type="evidence" value="ECO:0007669"/>
    <property type="project" value="UniProtKB-KW"/>
</dbReference>
<evidence type="ECO:0000256" key="5">
    <source>
        <dbReference type="ARBA" id="ARBA00022801"/>
    </source>
</evidence>
<evidence type="ECO:0000256" key="3">
    <source>
        <dbReference type="ARBA" id="ARBA00022723"/>
    </source>
</evidence>
<evidence type="ECO:0000256" key="2">
    <source>
        <dbReference type="ARBA" id="ARBA00022487"/>
    </source>
</evidence>
<dbReference type="AlphaFoldDB" id="A0AAN5BWX8"/>
<evidence type="ECO:0000256" key="1">
    <source>
        <dbReference type="ARBA" id="ARBA00006249"/>
    </source>
</evidence>
<dbReference type="Pfam" id="PF07519">
    <property type="entry name" value="Tannase"/>
    <property type="match status" value="1"/>
</dbReference>